<evidence type="ECO:0000313" key="6">
    <source>
        <dbReference type="Proteomes" id="UP000805614"/>
    </source>
</evidence>
<comment type="caution">
    <text evidence="5">The sequence shown here is derived from an EMBL/GenBank/DDBJ whole genome shotgun (WGS) entry which is preliminary data.</text>
</comment>
<evidence type="ECO:0000256" key="2">
    <source>
        <dbReference type="ARBA" id="ARBA00023125"/>
    </source>
</evidence>
<keyword evidence="2" id="KW-0238">DNA-binding</keyword>
<name>A0ABR7LRV0_9ACTN</name>
<feature type="domain" description="HTH araC/xylS-type" evidence="4">
    <location>
        <begin position="1"/>
        <end position="93"/>
    </location>
</feature>
<dbReference type="SMART" id="SM00342">
    <property type="entry name" value="HTH_ARAC"/>
    <property type="match status" value="1"/>
</dbReference>
<dbReference type="SUPFAM" id="SSF46689">
    <property type="entry name" value="Homeodomain-like"/>
    <property type="match status" value="2"/>
</dbReference>
<dbReference type="PROSITE" id="PS01124">
    <property type="entry name" value="HTH_ARAC_FAMILY_2"/>
    <property type="match status" value="1"/>
</dbReference>
<dbReference type="PANTHER" id="PTHR46796">
    <property type="entry name" value="HTH-TYPE TRANSCRIPTIONAL ACTIVATOR RHAS-RELATED"/>
    <property type="match status" value="1"/>
</dbReference>
<dbReference type="EMBL" id="JABVEC010000012">
    <property type="protein sequence ID" value="MBC6467403.1"/>
    <property type="molecule type" value="Genomic_DNA"/>
</dbReference>
<keyword evidence="1" id="KW-0805">Transcription regulation</keyword>
<reference evidence="5 6" key="1">
    <citation type="submission" date="2020-06" db="EMBL/GenBank/DDBJ databases">
        <title>Actinomadura xiongansis sp. nov., isolated from soil of Baiyangdian.</title>
        <authorList>
            <person name="Zhang X."/>
        </authorList>
    </citation>
    <scope>NUCLEOTIDE SEQUENCE [LARGE SCALE GENOMIC DNA]</scope>
    <source>
        <strain evidence="5 6">HBUM206468</strain>
    </source>
</reference>
<dbReference type="Proteomes" id="UP000805614">
    <property type="component" value="Unassembled WGS sequence"/>
</dbReference>
<protein>
    <submittedName>
        <fullName evidence="5">Helix-turn-helix transcriptional regulator</fullName>
    </submittedName>
</protein>
<evidence type="ECO:0000313" key="5">
    <source>
        <dbReference type="EMBL" id="MBC6467403.1"/>
    </source>
</evidence>
<dbReference type="InterPro" id="IPR050204">
    <property type="entry name" value="AraC_XylS_family_regulators"/>
</dbReference>
<dbReference type="InterPro" id="IPR018060">
    <property type="entry name" value="HTH_AraC"/>
</dbReference>
<dbReference type="InterPro" id="IPR020449">
    <property type="entry name" value="Tscrpt_reg_AraC-type_HTH"/>
</dbReference>
<dbReference type="PRINTS" id="PR00032">
    <property type="entry name" value="HTHARAC"/>
</dbReference>
<keyword evidence="6" id="KW-1185">Reference proteome</keyword>
<evidence type="ECO:0000259" key="4">
    <source>
        <dbReference type="PROSITE" id="PS01124"/>
    </source>
</evidence>
<proteinExistence type="predicted"/>
<dbReference type="Pfam" id="PF12833">
    <property type="entry name" value="HTH_18"/>
    <property type="match status" value="1"/>
</dbReference>
<dbReference type="InterPro" id="IPR009057">
    <property type="entry name" value="Homeodomain-like_sf"/>
</dbReference>
<sequence length="114" mass="12631">MYARLGEPITIDDMARSAMYSKFHFTRMFQQAIGVPPGRFLTSVRFREAERLLLSTSLSVTEIAERVGYSSLGTFSAKFKSTFGLSPSVYRDLAVYAEPVSGAPVSGAKLRKRP</sequence>
<evidence type="ECO:0000256" key="1">
    <source>
        <dbReference type="ARBA" id="ARBA00023015"/>
    </source>
</evidence>
<dbReference type="Gene3D" id="1.10.10.60">
    <property type="entry name" value="Homeodomain-like"/>
    <property type="match status" value="2"/>
</dbReference>
<accession>A0ABR7LRV0</accession>
<organism evidence="5 6">
    <name type="scientific">Actinomadura alba</name>
    <dbReference type="NCBI Taxonomy" id="406431"/>
    <lineage>
        <taxon>Bacteria</taxon>
        <taxon>Bacillati</taxon>
        <taxon>Actinomycetota</taxon>
        <taxon>Actinomycetes</taxon>
        <taxon>Streptosporangiales</taxon>
        <taxon>Thermomonosporaceae</taxon>
        <taxon>Actinomadura</taxon>
    </lineage>
</organism>
<evidence type="ECO:0000256" key="3">
    <source>
        <dbReference type="ARBA" id="ARBA00023163"/>
    </source>
</evidence>
<gene>
    <name evidence="5" type="ORF">HKK74_18160</name>
</gene>
<keyword evidence="3" id="KW-0804">Transcription</keyword>